<accession>A0A6A6SHA3</accession>
<keyword evidence="4" id="KW-1185">Reference proteome</keyword>
<dbReference type="Proteomes" id="UP000799753">
    <property type="component" value="Unassembled WGS sequence"/>
</dbReference>
<evidence type="ECO:0000259" key="1">
    <source>
        <dbReference type="Pfam" id="PF07287"/>
    </source>
</evidence>
<reference evidence="3" key="1">
    <citation type="journal article" date="2020" name="Stud. Mycol.">
        <title>101 Dothideomycetes genomes: a test case for predicting lifestyles and emergence of pathogens.</title>
        <authorList>
            <person name="Haridas S."/>
            <person name="Albert R."/>
            <person name="Binder M."/>
            <person name="Bloem J."/>
            <person name="Labutti K."/>
            <person name="Salamov A."/>
            <person name="Andreopoulos B."/>
            <person name="Baker S."/>
            <person name="Barry K."/>
            <person name="Bills G."/>
            <person name="Bluhm B."/>
            <person name="Cannon C."/>
            <person name="Castanera R."/>
            <person name="Culley D."/>
            <person name="Daum C."/>
            <person name="Ezra D."/>
            <person name="Gonzalez J."/>
            <person name="Henrissat B."/>
            <person name="Kuo A."/>
            <person name="Liang C."/>
            <person name="Lipzen A."/>
            <person name="Lutzoni F."/>
            <person name="Magnuson J."/>
            <person name="Mondo S."/>
            <person name="Nolan M."/>
            <person name="Ohm R."/>
            <person name="Pangilinan J."/>
            <person name="Park H.-J."/>
            <person name="Ramirez L."/>
            <person name="Alfaro M."/>
            <person name="Sun H."/>
            <person name="Tritt A."/>
            <person name="Yoshinaga Y."/>
            <person name="Zwiers L.-H."/>
            <person name="Turgeon B."/>
            <person name="Goodwin S."/>
            <person name="Spatafora J."/>
            <person name="Crous P."/>
            <person name="Grigoriev I."/>
        </authorList>
    </citation>
    <scope>NUCLEOTIDE SEQUENCE</scope>
    <source>
        <strain evidence="3">CBS 473.64</strain>
    </source>
</reference>
<dbReference type="OrthoDB" id="10265871at2759"/>
<dbReference type="AlphaFoldDB" id="A0A6A6SHA3"/>
<name>A0A6A6SHA3_9PLEO</name>
<dbReference type="EMBL" id="MU006776">
    <property type="protein sequence ID" value="KAF2646387.1"/>
    <property type="molecule type" value="Genomic_DNA"/>
</dbReference>
<evidence type="ECO:0000313" key="3">
    <source>
        <dbReference type="EMBL" id="KAF2646387.1"/>
    </source>
</evidence>
<dbReference type="Pfam" id="PF07287">
    <property type="entry name" value="AtuA"/>
    <property type="match status" value="1"/>
</dbReference>
<evidence type="ECO:0000259" key="2">
    <source>
        <dbReference type="Pfam" id="PF23544"/>
    </source>
</evidence>
<dbReference type="Pfam" id="PF23544">
    <property type="entry name" value="AtuA_ferredoxin"/>
    <property type="match status" value="1"/>
</dbReference>
<protein>
    <submittedName>
        <fullName evidence="3">DUF1446-domain-containing protein</fullName>
    </submittedName>
</protein>
<gene>
    <name evidence="3" type="ORF">P280DRAFT_440394</name>
</gene>
<sequence>MATNVPFSDQKSGQSNGNRKGVLKIAGVSGGVFDRFRAFTDLAKDASIHVLFGDWISEISMTFRGNERATRALDAEQTAFEMSFVAMLKPAIKDIAKNKQKVAVNAGSCDPEALANIVQQLVKDHGTNLKVSWVTGDDVTEKFMAMFENGETFPSLPSDLSIEQWGQDPICAQAYLGGVGIAEALRHGADIVICGRVADAAPVVGAAMWYHNWGREDFTQLAYALVAGHLLECSSYVTGGYYTGFKKELLFANNCTNLGFPIGEIEANGEFILTKETNAGGIVNIRTVTAQLLYEIQGPLYYNSDVTARFDGIKLTNEGPNRVRVTGVVGLPPPPTTKIGITARGGWQAEVHFFLTGLDIKEKVELVKQQTLESMGDYQKEFQTLTFNVTGSVPTNPKNQASATVDLRIFAQSRNPDLMSAGAHKGVAPDTPSFGKWCIENCLQGYPGGTPAMDLRQSVGKPFFEYWVALFPQDQIDHKLHVFDGKTISVPPPTNTQVYPRQQDSYDTSSPLLLDTWGGTVRAPLGHIVHGRSGDKSSDCNLGLFVRNADEWDWLRSLLSIEKLRELLEEEDTGKKIDRFEIPALFAVHFLLRDHLDRGANSSSSYDILGKNVCEYVRCKLVDIPKVFYDRGTI</sequence>
<evidence type="ECO:0000313" key="4">
    <source>
        <dbReference type="Proteomes" id="UP000799753"/>
    </source>
</evidence>
<dbReference type="InterPro" id="IPR010839">
    <property type="entry name" value="AtuA_N"/>
</dbReference>
<dbReference type="PANTHER" id="PTHR47585">
    <property type="match status" value="1"/>
</dbReference>
<dbReference type="PANTHER" id="PTHR47585:SF2">
    <property type="entry name" value="DUF1446 DOMAIN PROTEIN (AFU_ORTHOLOGUE AFUA_6G11420)"/>
    <property type="match status" value="1"/>
</dbReference>
<feature type="domain" description="Acyclic terpene utilisation N-terminal" evidence="1">
    <location>
        <begin position="24"/>
        <end position="482"/>
    </location>
</feature>
<feature type="domain" description="AtuA-like ferredoxin-fold" evidence="2">
    <location>
        <begin position="524"/>
        <end position="619"/>
    </location>
</feature>
<dbReference type="InterPro" id="IPR056362">
    <property type="entry name" value="AtuA-like_ferredoxin_dom"/>
</dbReference>
<organism evidence="3 4">
    <name type="scientific">Massarina eburnea CBS 473.64</name>
    <dbReference type="NCBI Taxonomy" id="1395130"/>
    <lineage>
        <taxon>Eukaryota</taxon>
        <taxon>Fungi</taxon>
        <taxon>Dikarya</taxon>
        <taxon>Ascomycota</taxon>
        <taxon>Pezizomycotina</taxon>
        <taxon>Dothideomycetes</taxon>
        <taxon>Pleosporomycetidae</taxon>
        <taxon>Pleosporales</taxon>
        <taxon>Massarineae</taxon>
        <taxon>Massarinaceae</taxon>
        <taxon>Massarina</taxon>
    </lineage>
</organism>
<proteinExistence type="predicted"/>